<gene>
    <name evidence="2" type="ORF">ABDJ85_05560</name>
</gene>
<keyword evidence="1" id="KW-0732">Signal</keyword>
<dbReference type="Gene3D" id="3.40.390.10">
    <property type="entry name" value="Collagenase (Catalytic Domain)"/>
    <property type="match status" value="1"/>
</dbReference>
<dbReference type="InterPro" id="IPR024079">
    <property type="entry name" value="MetalloPept_cat_dom_sf"/>
</dbReference>
<comment type="caution">
    <text evidence="2">The sequence shown here is derived from an EMBL/GenBank/DDBJ whole genome shotgun (WGS) entry which is preliminary data.</text>
</comment>
<organism evidence="2 3">
    <name type="scientific">Roseateles paludis</name>
    <dbReference type="NCBI Taxonomy" id="3145238"/>
    <lineage>
        <taxon>Bacteria</taxon>
        <taxon>Pseudomonadati</taxon>
        <taxon>Pseudomonadota</taxon>
        <taxon>Betaproteobacteria</taxon>
        <taxon>Burkholderiales</taxon>
        <taxon>Sphaerotilaceae</taxon>
        <taxon>Roseateles</taxon>
    </lineage>
</organism>
<dbReference type="NCBIfam" id="TIGR02595">
    <property type="entry name" value="PEP_CTERM"/>
    <property type="match status" value="1"/>
</dbReference>
<dbReference type="RefSeq" id="WP_347703743.1">
    <property type="nucleotide sequence ID" value="NZ_JBDPZD010000001.1"/>
</dbReference>
<keyword evidence="2" id="KW-0378">Hydrolase</keyword>
<protein>
    <submittedName>
        <fullName evidence="2">NF038122 family metalloprotease</fullName>
    </submittedName>
</protein>
<dbReference type="GO" id="GO:0008237">
    <property type="term" value="F:metallopeptidase activity"/>
    <property type="evidence" value="ECO:0007669"/>
    <property type="project" value="UniProtKB-KW"/>
</dbReference>
<dbReference type="SUPFAM" id="SSF55486">
    <property type="entry name" value="Metalloproteases ('zincins'), catalytic domain"/>
    <property type="match status" value="1"/>
</dbReference>
<reference evidence="2 3" key="1">
    <citation type="submission" date="2024-05" db="EMBL/GenBank/DDBJ databases">
        <title>Roseateles sp. DJS-2-20 16S ribosomal RNA gene Genome sequencing and assembly.</title>
        <authorList>
            <person name="Woo H."/>
        </authorList>
    </citation>
    <scope>NUCLEOTIDE SEQUENCE [LARGE SCALE GENOMIC DNA]</scope>
    <source>
        <strain evidence="2 3">DJS-2-20</strain>
    </source>
</reference>
<dbReference type="InterPro" id="IPR013424">
    <property type="entry name" value="Ice-binding_C"/>
</dbReference>
<feature type="chain" id="PRO_5046199174" evidence="1">
    <location>
        <begin position="27"/>
        <end position="391"/>
    </location>
</feature>
<keyword evidence="2" id="KW-0645">Protease</keyword>
<feature type="signal peptide" evidence="1">
    <location>
        <begin position="1"/>
        <end position="26"/>
    </location>
</feature>
<dbReference type="Proteomes" id="UP001495147">
    <property type="component" value="Unassembled WGS sequence"/>
</dbReference>
<evidence type="ECO:0000313" key="3">
    <source>
        <dbReference type="Proteomes" id="UP001495147"/>
    </source>
</evidence>
<evidence type="ECO:0000313" key="2">
    <source>
        <dbReference type="EMBL" id="MEO3690929.1"/>
    </source>
</evidence>
<dbReference type="NCBIfam" id="NF038122">
    <property type="entry name" value="metallo_LGF"/>
    <property type="match status" value="1"/>
</dbReference>
<keyword evidence="3" id="KW-1185">Reference proteome</keyword>
<evidence type="ECO:0000256" key="1">
    <source>
        <dbReference type="SAM" id="SignalP"/>
    </source>
</evidence>
<keyword evidence="2" id="KW-0482">Metalloprotease</keyword>
<sequence>MNLRTTKMGLAAAAAALALSALPATAGVVINLIDKGGVTGSEAELGFRIAANYWERVLTNDAVINFNVSYAGLGPGILGSTGSTLAEFVPISGFYSALNANGQKSAIDMSAVANLSPLDGSGSVNVVVPAYANPGNQTGIAASGARVAPSNKAISQTIALSSANVKALVGGNFNANQIDGNITFSSDFAFDFDPSNGITAGKYDFIGVAIHEMGHALGFLSGAQDFDYSVGGGFATDNYWWGYGMDMFRYSAPGTLDWNFNTDSYFSLDGGATAFANGHFSTGEVNGDGWQASHWKSPGNCGDFLGIMNPYICNGKVDSVEALDLAALDAIGWNVSFDVSANQQYAASTAEIYREFMAANARVPEPFSLALVLTGLGVAGGVTRRRARRAA</sequence>
<name>A0ABV0FYB2_9BURK</name>
<dbReference type="EMBL" id="JBDPZD010000001">
    <property type="protein sequence ID" value="MEO3690929.1"/>
    <property type="molecule type" value="Genomic_DNA"/>
</dbReference>
<proteinExistence type="predicted"/>
<accession>A0ABV0FYB2</accession>